<evidence type="ECO:0000313" key="3">
    <source>
        <dbReference type="Proteomes" id="UP001140206"/>
    </source>
</evidence>
<proteinExistence type="predicted"/>
<dbReference type="GO" id="GO:0042138">
    <property type="term" value="P:meiotic DNA double-strand break formation"/>
    <property type="evidence" value="ECO:0007669"/>
    <property type="project" value="InterPro"/>
</dbReference>
<dbReference type="Proteomes" id="UP001140206">
    <property type="component" value="Chromosome 1"/>
</dbReference>
<dbReference type="SUPFAM" id="SSF48371">
    <property type="entry name" value="ARM repeat"/>
    <property type="match status" value="1"/>
</dbReference>
<reference evidence="2" key="1">
    <citation type="submission" date="2022-08" db="EMBL/GenBank/DDBJ databases">
        <authorList>
            <person name="Marques A."/>
        </authorList>
    </citation>
    <scope>NUCLEOTIDE SEQUENCE</scope>
    <source>
        <strain evidence="2">RhyPub2mFocal</strain>
        <tissue evidence="2">Leaves</tissue>
    </source>
</reference>
<dbReference type="EMBL" id="JAMFTS010000001">
    <property type="protein sequence ID" value="KAJ4814834.1"/>
    <property type="molecule type" value="Genomic_DNA"/>
</dbReference>
<gene>
    <name evidence="2" type="ORF">LUZ62_027400</name>
</gene>
<keyword evidence="3" id="KW-1185">Reference proteome</keyword>
<dbReference type="InterPro" id="IPR044968">
    <property type="entry name" value="PRD1"/>
</dbReference>
<comment type="caution">
    <text evidence="2">The sequence shown here is derived from an EMBL/GenBank/DDBJ whole genome shotgun (WGS) entry which is preliminary data.</text>
</comment>
<feature type="region of interest" description="Disordered" evidence="1">
    <location>
        <begin position="1"/>
        <end position="23"/>
    </location>
</feature>
<dbReference type="PANTHER" id="PTHR36379">
    <property type="entry name" value="PROTEIN PRD1"/>
    <property type="match status" value="1"/>
</dbReference>
<feature type="compositionally biased region" description="Polar residues" evidence="1">
    <location>
        <begin position="13"/>
        <end position="23"/>
    </location>
</feature>
<dbReference type="InterPro" id="IPR016024">
    <property type="entry name" value="ARM-type_fold"/>
</dbReference>
<accession>A0AAV8HAV2</accession>
<evidence type="ECO:0000256" key="1">
    <source>
        <dbReference type="SAM" id="MobiDB-lite"/>
    </source>
</evidence>
<organism evidence="2 3">
    <name type="scientific">Rhynchospora pubera</name>
    <dbReference type="NCBI Taxonomy" id="906938"/>
    <lineage>
        <taxon>Eukaryota</taxon>
        <taxon>Viridiplantae</taxon>
        <taxon>Streptophyta</taxon>
        <taxon>Embryophyta</taxon>
        <taxon>Tracheophyta</taxon>
        <taxon>Spermatophyta</taxon>
        <taxon>Magnoliopsida</taxon>
        <taxon>Liliopsida</taxon>
        <taxon>Poales</taxon>
        <taxon>Cyperaceae</taxon>
        <taxon>Cyperoideae</taxon>
        <taxon>Rhynchosporeae</taxon>
        <taxon>Rhynchospora</taxon>
    </lineage>
</organism>
<protein>
    <submittedName>
        <fullName evidence="2">Protein PRD1</fullName>
    </submittedName>
</protein>
<sequence length="1318" mass="146310">MEFPRHLDEESEGSQPYPLNQSQPYTCAKGHRSSLSLPTQSDGRICLVCLTTLLSDPHSLSLHLSFALSNLSLALRCDRSSSSSSLPNSFVASLRTCHPHLLVGPLVRALASACDRADDELSKQVSEVVVELTAALDASVVEDFVARISDMLCKSGSLIRQLHTLHCFGVLLSEFHDSISTTSIRDKYALFSKLLDGLQLPSEELRGEILFVLYKLSSLQASPWDDDEHDVYDNGSCGIARLSSIGELSLRHSLNVLLKTQSDDVRLNCIALLLVLAKRDIFNNLLIKDCNSIGAREERDSTDSSSETMPHTPITSLLADAVKGSLLSSSTEVQAGALELISHFLLWGPGHVGQIEAFIEENIADYIFEVLRLSGKNDALVISCIEVLSLLSTADDSFKQKLAIGFQTILSVLHYVAEIPYHPVQPHVLKLVLICVTFCTGIMSPHQTKGIAATLTQLIKSHSSGDLGMHMETFVLACLIFVEILKSQSACEIKELPLLVKEASKHALSSIFSSHEASDTTLLLHSLYILKEALVYSHEGNTLTDISNEKISVETSIVETCEVFLLPWLQNDIQDEDALLGVLELFHMILLNGSIKSASGFARLLASSSWFNLSFGFLGVFPGESLRSMVYMIHSLVVDQILGVEFGDKIRDVCLLLPSDPLDLLCLLGQKCLFDFNLASRQHAVLVLLYITSLYGNRIADETETLASLEQYILLNSSNSSGQTDCMLLTQIILLYSSIRGTLSMHQAAYSQEAEKTVFNLITYQEWDLLSMQVDPVALRWLFRKQEITEPLSYQILNFCRSNSNNSTCMQLDKIQSTLDLQTIAELAITGDNHFIAVLLLILDRVIQTGQEADALHVMNVINEIIRVFPESSNQFCLCGIVNALNSLCGAFNSSETFEACSITVFDILYSASYKSLCDEEDWLALTLKLLKKLENLRDSQLLVQQENILLGIFCLILHYSTRQVLQESSKAVILNGSLISLMDRVVQEACAKGPALSEHSEETPLGESLVFVLLLSFFSLRSLHAILEADIDWQEFFQSGTDSHSTSVLGIPCHELCKILRTGSSLSKIVSSQCLAELFNQISAQRMHSKEGLKCSPRYLQSIIAVMEGFIFHENGIVSRNCGSILAIILGWENKCLRDCSNRWCRLIAEELVVGLGTASGLSSKGFASRQEGLVGIVVSLLKWKTVPVWIGKMFQNTVVSGIINHLTARNVTGEIVKLFRELMTRNYLTQEHVTILHHLFQICRRQLYDESEVNQLVEENGKMTTGCEDGDKLWTQLIHLMLNQSKDCEGSRVKNKKLLDEIDLFFHESRKQSQTS</sequence>
<evidence type="ECO:0000313" key="2">
    <source>
        <dbReference type="EMBL" id="KAJ4814834.1"/>
    </source>
</evidence>
<name>A0AAV8HAV2_9POAL</name>
<dbReference type="PANTHER" id="PTHR36379:SF1">
    <property type="entry name" value="PUTATIVE RECOMBINATION INITIATION DEFECT 1-RELATED"/>
    <property type="match status" value="1"/>
</dbReference>